<dbReference type="EMBL" id="CP120984">
    <property type="protein sequence ID" value="WLQ69412.1"/>
    <property type="molecule type" value="Genomic_DNA"/>
</dbReference>
<proteinExistence type="predicted"/>
<gene>
    <name evidence="1" type="ORF">P8A20_37405</name>
</gene>
<geneLocation type="plasmid" evidence="1 2">
    <name>unnamed1</name>
</geneLocation>
<dbReference type="RefSeq" id="WP_306105476.1">
    <property type="nucleotide sequence ID" value="NZ_CP120984.1"/>
</dbReference>
<dbReference type="Proteomes" id="UP001224433">
    <property type="component" value="Plasmid unnamed1"/>
</dbReference>
<name>A0ABY9JP26_9ACTN</name>
<keyword evidence="1" id="KW-0614">Plasmid</keyword>
<keyword evidence="2" id="KW-1185">Reference proteome</keyword>
<evidence type="ECO:0000313" key="2">
    <source>
        <dbReference type="Proteomes" id="UP001224433"/>
    </source>
</evidence>
<accession>A0ABY9JP26</accession>
<evidence type="ECO:0000313" key="1">
    <source>
        <dbReference type="EMBL" id="WLQ69412.1"/>
    </source>
</evidence>
<reference evidence="1 2" key="1">
    <citation type="submission" date="2023-03" db="EMBL/GenBank/DDBJ databases">
        <title>Isolation and description of six Streptomyces strains from soil environments, able to metabolize different microbial glucans.</title>
        <authorList>
            <person name="Widen T."/>
            <person name="Larsbrink J."/>
        </authorList>
    </citation>
    <scope>NUCLEOTIDE SEQUENCE [LARGE SCALE GENOMIC DNA]</scope>
    <source>
        <strain evidence="1 2">Alt3</strain>
        <plasmid evidence="1 2">unnamed1</plasmid>
    </source>
</reference>
<protein>
    <submittedName>
        <fullName evidence="1">Uncharacterized protein</fullName>
    </submittedName>
</protein>
<organism evidence="1 2">
    <name type="scientific">Streptomyces glycanivorans</name>
    <dbReference type="NCBI Taxonomy" id="3033808"/>
    <lineage>
        <taxon>Bacteria</taxon>
        <taxon>Bacillati</taxon>
        <taxon>Actinomycetota</taxon>
        <taxon>Actinomycetes</taxon>
        <taxon>Kitasatosporales</taxon>
        <taxon>Streptomycetaceae</taxon>
        <taxon>Streptomyces</taxon>
    </lineage>
</organism>
<sequence>MVLASQDEREQGIDAAPVLALGTQGLMGLPELGRGDRPTILHPFEQWIGGSGPGRN</sequence>